<name>A0A1R0XGS3_9BACL</name>
<evidence type="ECO:0000256" key="2">
    <source>
        <dbReference type="SAM" id="Phobius"/>
    </source>
</evidence>
<reference evidence="7 8" key="1">
    <citation type="submission" date="2016-10" db="EMBL/GenBank/DDBJ databases">
        <title>Paenibacillus species isolates.</title>
        <authorList>
            <person name="Beno S.M."/>
        </authorList>
    </citation>
    <scope>NUCLEOTIDE SEQUENCE [LARGE SCALE GENOMIC DNA]</scope>
    <source>
        <strain evidence="4 6">FSL H7-0433</strain>
        <strain evidence="3 8">FSL H7-0604</strain>
        <strain evidence="5 7">FSL H7-0918</strain>
    </source>
</reference>
<evidence type="ECO:0000313" key="5">
    <source>
        <dbReference type="EMBL" id="OME21217.1"/>
    </source>
</evidence>
<dbReference type="RefSeq" id="WP_076134498.1">
    <property type="nucleotide sequence ID" value="NZ_CP021965.1"/>
</dbReference>
<accession>A0A1R0XGS3</accession>
<comment type="caution">
    <text evidence="5">The sequence shown here is derived from an EMBL/GenBank/DDBJ whole genome shotgun (WGS) entry which is preliminary data.</text>
</comment>
<dbReference type="eggNOG" id="ENOG50330Z5">
    <property type="taxonomic scope" value="Bacteria"/>
</dbReference>
<dbReference type="Proteomes" id="UP000187323">
    <property type="component" value="Unassembled WGS sequence"/>
</dbReference>
<dbReference type="STRING" id="189426.PODO_21590"/>
<dbReference type="NCBIfam" id="TIGR02830">
    <property type="entry name" value="spore_III_AG"/>
    <property type="match status" value="1"/>
</dbReference>
<evidence type="ECO:0000313" key="4">
    <source>
        <dbReference type="EMBL" id="OMD34242.1"/>
    </source>
</evidence>
<organism evidence="5 7">
    <name type="scientific">Paenibacillus odorifer</name>
    <dbReference type="NCBI Taxonomy" id="189426"/>
    <lineage>
        <taxon>Bacteria</taxon>
        <taxon>Bacillati</taxon>
        <taxon>Bacillota</taxon>
        <taxon>Bacilli</taxon>
        <taxon>Bacillales</taxon>
        <taxon>Paenibacillaceae</taxon>
        <taxon>Paenibacillus</taxon>
    </lineage>
</organism>
<evidence type="ECO:0000313" key="7">
    <source>
        <dbReference type="Proteomes" id="UP000187323"/>
    </source>
</evidence>
<dbReference type="EMBL" id="MKQP01000017">
    <property type="protein sequence ID" value="OMD32551.1"/>
    <property type="molecule type" value="Genomic_DNA"/>
</dbReference>
<dbReference type="AlphaFoldDB" id="A0A1R0XGS3"/>
<evidence type="ECO:0000313" key="6">
    <source>
        <dbReference type="Proteomes" id="UP000187158"/>
    </source>
</evidence>
<dbReference type="InterPro" id="IPR014195">
    <property type="entry name" value="Spore_III_AG"/>
</dbReference>
<dbReference type="EMBL" id="MPVP01000060">
    <property type="protein sequence ID" value="OMD34242.1"/>
    <property type="molecule type" value="Genomic_DNA"/>
</dbReference>
<keyword evidence="2" id="KW-0472">Membrane</keyword>
<protein>
    <submittedName>
        <fullName evidence="5">Stage III sporulation protein AG</fullName>
    </submittedName>
</protein>
<feature type="region of interest" description="Disordered" evidence="1">
    <location>
        <begin position="53"/>
        <end position="77"/>
    </location>
</feature>
<keyword evidence="2" id="KW-0812">Transmembrane</keyword>
<keyword evidence="2" id="KW-1133">Transmembrane helix</keyword>
<sequence>MGNWLKKLEQWAGGGAGSPKRSHTFRWLIILGLLGAAIMLFNSFVNVKRIDNENTGREPPVNQSSQTALVQSDPTTTTNSFDSIELAMENRMKEILEKIVGVGTVDIMVTVESTEEIVVVRNMNDSQQLSEETDASGGKRHTTQYTRDGEIVTYSQSGDETPIVTKRIKPQVRGVLVVAKGAENKVVRGLVEQAIEKGLNVPIQRISVVPRKQE</sequence>
<feature type="transmembrane region" description="Helical" evidence="2">
    <location>
        <begin position="27"/>
        <end position="47"/>
    </location>
</feature>
<dbReference type="Proteomes" id="UP000187158">
    <property type="component" value="Unassembled WGS sequence"/>
</dbReference>
<dbReference type="Proteomes" id="UP000187465">
    <property type="component" value="Unassembled WGS sequence"/>
</dbReference>
<evidence type="ECO:0000313" key="3">
    <source>
        <dbReference type="EMBL" id="OMD32551.1"/>
    </source>
</evidence>
<evidence type="ECO:0000256" key="1">
    <source>
        <dbReference type="SAM" id="MobiDB-lite"/>
    </source>
</evidence>
<gene>
    <name evidence="3" type="ORF">BJP51_15735</name>
    <name evidence="5" type="ORF">BSK47_09915</name>
    <name evidence="4" type="ORF">BSO21_12075</name>
</gene>
<evidence type="ECO:0000313" key="8">
    <source>
        <dbReference type="Proteomes" id="UP000187465"/>
    </source>
</evidence>
<proteinExistence type="predicted"/>
<feature type="compositionally biased region" description="Polar residues" evidence="1">
    <location>
        <begin position="61"/>
        <end position="77"/>
    </location>
</feature>
<dbReference type="EMBL" id="MPTO01000008">
    <property type="protein sequence ID" value="OME21217.1"/>
    <property type="molecule type" value="Genomic_DNA"/>
</dbReference>
<keyword evidence="6" id="KW-1185">Reference proteome</keyword>